<evidence type="ECO:0000256" key="15">
    <source>
        <dbReference type="ARBA" id="ARBA00023295"/>
    </source>
</evidence>
<evidence type="ECO:0000313" key="26">
    <source>
        <dbReference type="Proteomes" id="UP000663860"/>
    </source>
</evidence>
<dbReference type="GO" id="GO:0034976">
    <property type="term" value="P:response to endoplasmic reticulum stress"/>
    <property type="evidence" value="ECO:0007669"/>
    <property type="project" value="UniProtKB-ARBA"/>
</dbReference>
<dbReference type="GO" id="GO:0010498">
    <property type="term" value="P:proteasomal protein catabolic process"/>
    <property type="evidence" value="ECO:0007669"/>
    <property type="project" value="UniProtKB-ARBA"/>
</dbReference>
<feature type="active site" description="Proton donor" evidence="19">
    <location>
        <position position="436"/>
    </location>
</feature>
<evidence type="ECO:0000256" key="7">
    <source>
        <dbReference type="ARBA" id="ARBA00022801"/>
    </source>
</evidence>
<feature type="binding site" evidence="20">
    <location>
        <position position="792"/>
    </location>
    <ligand>
        <name>Ca(2+)</name>
        <dbReference type="ChEBI" id="CHEBI:29108"/>
    </ligand>
</feature>
<evidence type="ECO:0000256" key="23">
    <source>
        <dbReference type="SAM" id="MobiDB-lite"/>
    </source>
</evidence>
<evidence type="ECO:0000256" key="16">
    <source>
        <dbReference type="ARBA" id="ARBA00047669"/>
    </source>
</evidence>
<comment type="subcellular location">
    <subcellularLocation>
        <location evidence="2">Endoplasmic reticulum membrane</location>
        <topology evidence="2">Single-pass type II membrane protein</topology>
    </subcellularLocation>
</comment>
<evidence type="ECO:0000256" key="20">
    <source>
        <dbReference type="PIRSR" id="PIRSR601382-2"/>
    </source>
</evidence>
<dbReference type="InterPro" id="IPR044494">
    <property type="entry name" value="AKR3C2/3"/>
</dbReference>
<keyword evidence="8" id="KW-0256">Endoplasmic reticulum</keyword>
<gene>
    <name evidence="25" type="ORF">IZO911_LOCUS10390</name>
</gene>
<comment type="pathway">
    <text evidence="3">Protein modification; protein glycosylation.</text>
</comment>
<evidence type="ECO:0000256" key="9">
    <source>
        <dbReference type="ARBA" id="ARBA00022837"/>
    </source>
</evidence>
<evidence type="ECO:0000256" key="5">
    <source>
        <dbReference type="ARBA" id="ARBA00022692"/>
    </source>
</evidence>
<dbReference type="Proteomes" id="UP000663860">
    <property type="component" value="Unassembled WGS sequence"/>
</dbReference>
<feature type="domain" description="NADP-dependent oxidoreductase" evidence="24">
    <location>
        <begin position="22"/>
        <end position="276"/>
    </location>
</feature>
<dbReference type="InterPro" id="IPR018170">
    <property type="entry name" value="Aldo/ket_reductase_CS"/>
</dbReference>
<evidence type="ECO:0000256" key="21">
    <source>
        <dbReference type="PIRSR" id="PIRSR601382-3"/>
    </source>
</evidence>
<feature type="region of interest" description="Disordered" evidence="23">
    <location>
        <begin position="323"/>
        <end position="344"/>
    </location>
</feature>
<evidence type="ECO:0000256" key="10">
    <source>
        <dbReference type="ARBA" id="ARBA00022968"/>
    </source>
</evidence>
<evidence type="ECO:0000256" key="13">
    <source>
        <dbReference type="ARBA" id="ARBA00023136"/>
    </source>
</evidence>
<keyword evidence="10" id="KW-0735">Signal-anchor</keyword>
<comment type="catalytic activity">
    <reaction evidence="16">
        <text>N(4)-(alpha-D-Man-(1-&gt;2)-alpha-D-Man-(1-&gt;2)-alpha-D-Man-(1-&gt;3)-[alpha-D-Man-(1-&gt;3)-[alpha-D-Man-(1-&gt;2)-alpha-D-Man-(1-&gt;6)]-alpha-D-Man-(1-&gt;6)]-beta-D-Man-(1-&gt;4)-beta-D-GlcNAc-(1-&gt;4)-beta-D-GlcNAc)-L-asparaginyl-[protein] (N-glucan mannose isomer 8A1,2,3B1,3) + 3 H2O = N(4)-(alpha-D-Man-(1-&gt;3)-[alpha-D-Man-(1-&gt;3)-[alpha-D-Man-(1-&gt;6)]-alpha-D-Man-(1-&gt;6)]-beta-D-Man-(1-&gt;4)-beta-D-GlcNAc-(1-&gt;4)-beta-D-GlcNAc)-L-asparaginyl-[protein] (N-glucan mannose isomer 5A1,2) + 3 beta-D-mannose</text>
        <dbReference type="Rhea" id="RHEA:56028"/>
        <dbReference type="Rhea" id="RHEA-COMP:14358"/>
        <dbReference type="Rhea" id="RHEA-COMP:14367"/>
        <dbReference type="ChEBI" id="CHEBI:15377"/>
        <dbReference type="ChEBI" id="CHEBI:28563"/>
        <dbReference type="ChEBI" id="CHEBI:59087"/>
        <dbReference type="ChEBI" id="CHEBI:60628"/>
        <dbReference type="EC" id="3.2.1.113"/>
    </reaction>
</comment>
<dbReference type="GO" id="GO:0016616">
    <property type="term" value="F:oxidoreductase activity, acting on the CH-OH group of donors, NAD or NADP as acceptor"/>
    <property type="evidence" value="ECO:0007669"/>
    <property type="project" value="UniProtKB-ARBA"/>
</dbReference>
<comment type="function">
    <text evidence="18">Involved in glycoprotein quality control targeting of misfolded glycoproteins for degradation. It primarily trims a single alpha-1,2-linked mannose residue from Man(9)GlcNAc(2) to produce Man(8)GlcNAc(2), but at high enzyme concentrations, as found in the ER quality control compartment (ERQC), it further trims the carbohydrates to Man(5-6)GlcNAc(2).</text>
</comment>
<dbReference type="PRINTS" id="PR00747">
    <property type="entry name" value="GLYHDRLASE47"/>
</dbReference>
<dbReference type="PROSITE" id="PS00062">
    <property type="entry name" value="ALDOKETO_REDUCTASE_2"/>
    <property type="match status" value="1"/>
</dbReference>
<dbReference type="FunFam" id="1.50.10.10:FF:000010">
    <property type="entry name" value="alpha-1,2-Mannosidase"/>
    <property type="match status" value="1"/>
</dbReference>
<protein>
    <recommendedName>
        <fullName evidence="22">alpha-1,2-Mannosidase</fullName>
        <ecNumber evidence="22">3.2.1.-</ecNumber>
    </recommendedName>
</protein>
<dbReference type="Gene3D" id="3.20.20.100">
    <property type="entry name" value="NADP-dependent oxidoreductase domain"/>
    <property type="match status" value="1"/>
</dbReference>
<evidence type="ECO:0000256" key="8">
    <source>
        <dbReference type="ARBA" id="ARBA00022824"/>
    </source>
</evidence>
<feature type="active site" description="Proton donor" evidence="19">
    <location>
        <position position="676"/>
    </location>
</feature>
<sequence length="802" mass="92744">MSQTVTLTTSKTVIPVIGYGTGTKWLSRDNPKSINKELVESIHEALSLGYRHLDAAELYGTETSTGEALRTQSIPRNEIFITSKVLENIENIEQACLDVLSRLGIDYLDLWLIHLPFFDRNKISLEQAWKQIEKLVENGKVKAIGVSNFQKQHLEELFALNPKIKPAVNQIEFNPYLYKASKDLIEYCKSKGIVIEAYSPLGSIVYKPGGPLDEVVEEIAKKYNRTPSQILLKWNLIKGDVVITTSSKRERLEDFLKVLDKNFELNNEDIKAIDDAGAKLHFRKFRAKEIDVFIYFGYRSHVTEPANEQLNEYHRDEINKDKEAWQRKQKEESQSGKFKPQKQYFSNPTNERQIAVRDAMRHAWKAYRTYAWGYDELLPISKTPSPWFGLGLTIVDSIDTLYIMNMTEEYKEAREWIEKSFSCDSDSVDKFNSHFEITIRILGGLLSTYHLSADDIFLQRAIELGDRLFINFNTPTRLPLAEINIKRKAASGYRWTSDSALSEVGTVQIEMRDLSRVSGEKKYEDAADKSAAVLHHQSKKDGLLPIFVSPLTGRSSGGVVSLGARGDSYYEYLLKQWLQTGQQRSTFWDDWIESMDGVRKHLWRLAYPDKLYFVGELMSMSTFSPKMDHLVCFLAGNMALGWSYKKDLTYLLDMAKDLTKTCYQTYAKQATGLSPEIAYFNTDPQSNEPTITVRDNDAHNLLRPELIESLYYMYFLTGDTIYQDWGWKIFQSFEKYTRQTDGYSSINDVRNPDNVRPRDKMESFFLAETLKYLYLLFDKKNLFPFDQWLFNTEAHPLPIYKN</sequence>
<dbReference type="InterPro" id="IPR001382">
    <property type="entry name" value="Glyco_hydro_47"/>
</dbReference>
<dbReference type="AlphaFoldDB" id="A0A813X7R1"/>
<dbReference type="Pfam" id="PF01532">
    <property type="entry name" value="Glyco_hydro_47"/>
    <property type="match status" value="1"/>
</dbReference>
<dbReference type="PANTHER" id="PTHR11742">
    <property type="entry name" value="MANNOSYL-OLIGOSACCHARIDE ALPHA-1,2-MANNOSIDASE-RELATED"/>
    <property type="match status" value="1"/>
</dbReference>
<dbReference type="InterPro" id="IPR050749">
    <property type="entry name" value="Glycosyl_Hydrolase_47"/>
</dbReference>
<evidence type="ECO:0000256" key="19">
    <source>
        <dbReference type="PIRSR" id="PIRSR601382-1"/>
    </source>
</evidence>
<dbReference type="GO" id="GO:0004571">
    <property type="term" value="F:mannosyl-oligosaccharide 1,2-alpha-mannosidase activity"/>
    <property type="evidence" value="ECO:0007669"/>
    <property type="project" value="UniProtKB-EC"/>
</dbReference>
<keyword evidence="9 20" id="KW-0106">Calcium</keyword>
<dbReference type="GO" id="GO:0005975">
    <property type="term" value="P:carbohydrate metabolic process"/>
    <property type="evidence" value="ECO:0007669"/>
    <property type="project" value="InterPro"/>
</dbReference>
<keyword evidence="12" id="KW-0560">Oxidoreductase</keyword>
<evidence type="ECO:0000256" key="22">
    <source>
        <dbReference type="RuleBase" id="RU361193"/>
    </source>
</evidence>
<evidence type="ECO:0000259" key="24">
    <source>
        <dbReference type="Pfam" id="PF00248"/>
    </source>
</evidence>
<dbReference type="InterPro" id="IPR023210">
    <property type="entry name" value="NADP_OxRdtase_dom"/>
</dbReference>
<evidence type="ECO:0000256" key="17">
    <source>
        <dbReference type="ARBA" id="ARBA00048605"/>
    </source>
</evidence>
<dbReference type="FunFam" id="3.20.20.100:FF:000002">
    <property type="entry name" value="2,5-diketo-D-gluconic acid reductase A"/>
    <property type="match status" value="1"/>
</dbReference>
<reference evidence="25" key="1">
    <citation type="submission" date="2021-02" db="EMBL/GenBank/DDBJ databases">
        <authorList>
            <person name="Nowell W R."/>
        </authorList>
    </citation>
    <scope>NUCLEOTIDE SEQUENCE</scope>
</reference>
<proteinExistence type="inferred from homology"/>
<keyword evidence="11" id="KW-1133">Transmembrane helix</keyword>
<dbReference type="GO" id="GO:0005509">
    <property type="term" value="F:calcium ion binding"/>
    <property type="evidence" value="ECO:0007669"/>
    <property type="project" value="InterPro"/>
</dbReference>
<dbReference type="Pfam" id="PF00248">
    <property type="entry name" value="Aldo_ket_red"/>
    <property type="match status" value="1"/>
</dbReference>
<feature type="active site" evidence="19">
    <location>
        <position position="567"/>
    </location>
</feature>
<evidence type="ECO:0000256" key="18">
    <source>
        <dbReference type="ARBA" id="ARBA00053655"/>
    </source>
</evidence>
<dbReference type="EC" id="3.2.1.-" evidence="22"/>
<feature type="compositionally biased region" description="Basic and acidic residues" evidence="23">
    <location>
        <begin position="323"/>
        <end position="334"/>
    </location>
</feature>
<keyword evidence="5" id="KW-0812">Transmembrane</keyword>
<accession>A0A813X7R1</accession>
<evidence type="ECO:0000313" key="25">
    <source>
        <dbReference type="EMBL" id="CAF0865893.1"/>
    </source>
</evidence>
<dbReference type="SUPFAM" id="SSF48225">
    <property type="entry name" value="Seven-hairpin glycosidases"/>
    <property type="match status" value="1"/>
</dbReference>
<keyword evidence="14 21" id="KW-1015">Disulfide bond</keyword>
<evidence type="ECO:0000256" key="3">
    <source>
        <dbReference type="ARBA" id="ARBA00004922"/>
    </source>
</evidence>
<feature type="disulfide bond" evidence="21">
    <location>
        <begin position="632"/>
        <end position="662"/>
    </location>
</feature>
<keyword evidence="7 22" id="KW-0378">Hydrolase</keyword>
<name>A0A813X7R1_9BILA</name>
<comment type="similarity">
    <text evidence="4 22">Belongs to the glycosyl hydrolase 47 family.</text>
</comment>
<comment type="caution">
    <text evidence="25">The sequence shown here is derived from an EMBL/GenBank/DDBJ whole genome shotgun (WGS) entry which is preliminary data.</text>
</comment>
<organism evidence="25 26">
    <name type="scientific">Adineta steineri</name>
    <dbReference type="NCBI Taxonomy" id="433720"/>
    <lineage>
        <taxon>Eukaryota</taxon>
        <taxon>Metazoa</taxon>
        <taxon>Spiralia</taxon>
        <taxon>Gnathifera</taxon>
        <taxon>Rotifera</taxon>
        <taxon>Eurotatoria</taxon>
        <taxon>Bdelloidea</taxon>
        <taxon>Adinetida</taxon>
        <taxon>Adinetidae</taxon>
        <taxon>Adineta</taxon>
    </lineage>
</organism>
<evidence type="ECO:0000256" key="12">
    <source>
        <dbReference type="ARBA" id="ARBA00023002"/>
    </source>
</evidence>
<dbReference type="CDD" id="cd19120">
    <property type="entry name" value="AKR_AKR3C2-3"/>
    <property type="match status" value="1"/>
</dbReference>
<evidence type="ECO:0000256" key="11">
    <source>
        <dbReference type="ARBA" id="ARBA00022989"/>
    </source>
</evidence>
<evidence type="ECO:0000256" key="14">
    <source>
        <dbReference type="ARBA" id="ARBA00023157"/>
    </source>
</evidence>
<evidence type="ECO:0000256" key="2">
    <source>
        <dbReference type="ARBA" id="ARBA00004648"/>
    </source>
</evidence>
<dbReference type="GO" id="GO:0005789">
    <property type="term" value="C:endoplasmic reticulum membrane"/>
    <property type="evidence" value="ECO:0007669"/>
    <property type="project" value="UniProtKB-SubCell"/>
</dbReference>
<dbReference type="InterPro" id="IPR036026">
    <property type="entry name" value="Seven-hairpin_glycosidases"/>
</dbReference>
<dbReference type="Gene3D" id="1.50.10.10">
    <property type="match status" value="1"/>
</dbReference>
<dbReference type="GO" id="GO:0016652">
    <property type="term" value="F:oxidoreductase activity, acting on NAD(P)H as acceptor"/>
    <property type="evidence" value="ECO:0007669"/>
    <property type="project" value="InterPro"/>
</dbReference>
<feature type="active site" evidence="19">
    <location>
        <position position="705"/>
    </location>
</feature>
<evidence type="ECO:0000256" key="4">
    <source>
        <dbReference type="ARBA" id="ARBA00007658"/>
    </source>
</evidence>
<dbReference type="InterPro" id="IPR036812">
    <property type="entry name" value="NAD(P)_OxRdtase_dom_sf"/>
</dbReference>
<evidence type="ECO:0000256" key="6">
    <source>
        <dbReference type="ARBA" id="ARBA00022723"/>
    </source>
</evidence>
<dbReference type="PANTHER" id="PTHR11742:SF55">
    <property type="entry name" value="ENDOPLASMIC RETICULUM MANNOSYL-OLIGOSACCHARIDE 1,2-ALPHA-MANNOSIDASE"/>
    <property type="match status" value="1"/>
</dbReference>
<keyword evidence="6 20" id="KW-0479">Metal-binding</keyword>
<evidence type="ECO:0000256" key="1">
    <source>
        <dbReference type="ARBA" id="ARBA00001913"/>
    </source>
</evidence>
<keyword evidence="15 22" id="KW-0326">Glycosidase</keyword>
<comment type="catalytic activity">
    <reaction evidence="17">
        <text>N(4)-(alpha-D-Man-(1-&gt;2)-alpha-D-Man-(1-&gt;2)-alpha-D-Man-(1-&gt;3)-[alpha-D-Man-(1-&gt;2)-alpha-D-Man-(1-&gt;3)-[alpha-D-Man-(1-&gt;2)-alpha-D-Man-(1-&gt;6)]-alpha-D-Man-(1-&gt;6)]-beta-D-Man-(1-&gt;4)-beta-D-GlcNAc-(1-&gt;4)-beta-D-GlcNAc)-L-asparaginyl-[protein] (N-glucan mannose isomer 9A1,2,3B1,2,3) + 4 H2O = N(4)-(alpha-D-Man-(1-&gt;3)-[alpha-D-Man-(1-&gt;3)-[alpha-D-Man-(1-&gt;6)]-alpha-D-Man-(1-&gt;6)]-beta-D-Man-(1-&gt;4)-beta-D-GlcNAc-(1-&gt;4)-beta-D-GlcNAc)-L-asparaginyl-[protein] (N-glucan mannose isomer 5A1,2) + 4 beta-D-mannose</text>
        <dbReference type="Rhea" id="RHEA:56008"/>
        <dbReference type="Rhea" id="RHEA-COMP:14356"/>
        <dbReference type="Rhea" id="RHEA-COMP:14367"/>
        <dbReference type="ChEBI" id="CHEBI:15377"/>
        <dbReference type="ChEBI" id="CHEBI:28563"/>
        <dbReference type="ChEBI" id="CHEBI:59087"/>
        <dbReference type="ChEBI" id="CHEBI:139493"/>
        <dbReference type="EC" id="3.2.1.113"/>
    </reaction>
</comment>
<keyword evidence="13" id="KW-0472">Membrane</keyword>
<comment type="cofactor">
    <cofactor evidence="1 20">
        <name>Ca(2+)</name>
        <dbReference type="ChEBI" id="CHEBI:29108"/>
    </cofactor>
</comment>
<dbReference type="InterPro" id="IPR012341">
    <property type="entry name" value="6hp_glycosidase-like_sf"/>
</dbReference>
<dbReference type="SUPFAM" id="SSF51430">
    <property type="entry name" value="NAD(P)-linked oxidoreductase"/>
    <property type="match status" value="1"/>
</dbReference>
<dbReference type="EMBL" id="CAJNOE010000075">
    <property type="protein sequence ID" value="CAF0865893.1"/>
    <property type="molecule type" value="Genomic_DNA"/>
</dbReference>